<feature type="chain" id="PRO_5043904521" evidence="2">
    <location>
        <begin position="31"/>
        <end position="313"/>
    </location>
</feature>
<dbReference type="OrthoDB" id="7161229at2"/>
<keyword evidence="4" id="KW-1185">Reference proteome</keyword>
<feature type="signal peptide" evidence="2">
    <location>
        <begin position="1"/>
        <end position="30"/>
    </location>
</feature>
<proteinExistence type="predicted"/>
<dbReference type="STRING" id="1235591.CAK95_03990"/>
<name>A0A1W6ZLV1_9HYPH</name>
<protein>
    <submittedName>
        <fullName evidence="3">Uncharacterized protein</fullName>
    </submittedName>
</protein>
<dbReference type="KEGG" id="psin:CAK95_03990"/>
<evidence type="ECO:0000313" key="4">
    <source>
        <dbReference type="Proteomes" id="UP000194137"/>
    </source>
</evidence>
<evidence type="ECO:0000313" key="3">
    <source>
        <dbReference type="EMBL" id="ARP98341.1"/>
    </source>
</evidence>
<feature type="compositionally biased region" description="Basic and acidic residues" evidence="1">
    <location>
        <begin position="102"/>
        <end position="154"/>
    </location>
</feature>
<dbReference type="AlphaFoldDB" id="A0A1W6ZLV1"/>
<evidence type="ECO:0000256" key="1">
    <source>
        <dbReference type="SAM" id="MobiDB-lite"/>
    </source>
</evidence>
<feature type="compositionally biased region" description="Basic and acidic residues" evidence="1">
    <location>
        <begin position="57"/>
        <end position="75"/>
    </location>
</feature>
<reference evidence="3 4" key="1">
    <citation type="submission" date="2017-05" db="EMBL/GenBank/DDBJ databases">
        <title>Full genome sequence of Pseudorhodoplanes sinuspersici.</title>
        <authorList>
            <person name="Dastgheib S.M.M."/>
            <person name="Shavandi M."/>
            <person name="Tirandaz H."/>
        </authorList>
    </citation>
    <scope>NUCLEOTIDE SEQUENCE [LARGE SCALE GENOMIC DNA]</scope>
    <source>
        <strain evidence="3 4">RIPI110</strain>
    </source>
</reference>
<gene>
    <name evidence="3" type="ORF">CAK95_03990</name>
</gene>
<evidence type="ECO:0000256" key="2">
    <source>
        <dbReference type="SAM" id="SignalP"/>
    </source>
</evidence>
<dbReference type="Gene3D" id="3.30.1150.10">
    <property type="match status" value="1"/>
</dbReference>
<sequence>MRTGLTISSVAHASALLWAVLTFSANPLQSAQSDSVPVDIISTTEFTQMTQGSKTAKKQDTPKPLVDKQGEKKPAPDPVQKVTEKKEIEATKSEPTPPTEQPENKPEPKPEPPKPQPKAEAKPEPKKPEPKTDPIAEALKKDDSKKKDEQKQAEAKPVPIPQKKPEPPKPQPKFDPSKISALLDKRDPQRHAATGETINRTASLGVPTGSAATLSQSDIDALRAQIQACWNPPPGALEARELIVDVRLQLNRDGSVSSEPQVMNRGNHPQFQVAAEAARRAIRRCAPYKMPIAKYDLWSDVEVRFDPREMYRG</sequence>
<feature type="compositionally biased region" description="Basic and acidic residues" evidence="1">
    <location>
        <begin position="82"/>
        <end position="92"/>
    </location>
</feature>
<organism evidence="3 4">
    <name type="scientific">Pseudorhodoplanes sinuspersici</name>
    <dbReference type="NCBI Taxonomy" id="1235591"/>
    <lineage>
        <taxon>Bacteria</taxon>
        <taxon>Pseudomonadati</taxon>
        <taxon>Pseudomonadota</taxon>
        <taxon>Alphaproteobacteria</taxon>
        <taxon>Hyphomicrobiales</taxon>
        <taxon>Pseudorhodoplanes</taxon>
    </lineage>
</organism>
<dbReference type="SUPFAM" id="SSF74653">
    <property type="entry name" value="TolA/TonB C-terminal domain"/>
    <property type="match status" value="1"/>
</dbReference>
<dbReference type="Proteomes" id="UP000194137">
    <property type="component" value="Chromosome"/>
</dbReference>
<accession>A0A1W6ZLV1</accession>
<dbReference type="EMBL" id="CP021112">
    <property type="protein sequence ID" value="ARP98341.1"/>
    <property type="molecule type" value="Genomic_DNA"/>
</dbReference>
<keyword evidence="2" id="KW-0732">Signal</keyword>
<feature type="compositionally biased region" description="Pro residues" evidence="1">
    <location>
        <begin position="158"/>
        <end position="173"/>
    </location>
</feature>
<feature type="region of interest" description="Disordered" evidence="1">
    <location>
        <begin position="48"/>
        <end position="210"/>
    </location>
</feature>